<feature type="transmembrane region" description="Helical" evidence="6">
    <location>
        <begin position="21"/>
        <end position="41"/>
    </location>
</feature>
<sequence>MKQAAIKDLQNNNTEITHKSYLLLAFPLIISGLSTPILGAVDTAVVGRLAEPSMIGGVAIGALIFNIMYWLFGFLRVSTTSFTAQAEGSKNVNERSLSFFRPLSIAIVMGFFFILVQYPILHVTVSMMGTSESVADQVKDYFYIRIWGAPFTLASYVLIGWMMGMSKVRETLYIQLFMNGLNIILDILFVIGLGYGVKGVASATLISEISAVIFAFILISRGGYINFSPALLRSIFDPVPFVKMIKMNRDLFLRTVCLLTMTFLFTREGARMGEVTLAANAILLQIQYILAYFFGGLANASSILIGRAFGEKNTRLFSRVITLSAQWGFITATILALTLLSMNQDIVGLFTTITEVRDTSIQFFIWMIVFPFVGFWGLQLEGIFSGAARAKEIRNSIALALIVFLISLWGLTPYFGNHGLWIAFILFSFSRSMFLWMFVPKLTRLVKN</sequence>
<dbReference type="CDD" id="cd13136">
    <property type="entry name" value="MATE_DinF_like"/>
    <property type="match status" value="1"/>
</dbReference>
<dbReference type="InterPro" id="IPR044644">
    <property type="entry name" value="DinF-like"/>
</dbReference>
<feature type="transmembrane region" description="Helical" evidence="6">
    <location>
        <begin position="99"/>
        <end position="121"/>
    </location>
</feature>
<feature type="transmembrane region" description="Helical" evidence="6">
    <location>
        <begin position="286"/>
        <end position="309"/>
    </location>
</feature>
<evidence type="ECO:0000256" key="1">
    <source>
        <dbReference type="ARBA" id="ARBA00004141"/>
    </source>
</evidence>
<comment type="subcellular location">
    <subcellularLocation>
        <location evidence="1">Membrane</location>
        <topology evidence="1">Multi-pass membrane protein</topology>
    </subcellularLocation>
</comment>
<evidence type="ECO:0000256" key="2">
    <source>
        <dbReference type="ARBA" id="ARBA00010199"/>
    </source>
</evidence>
<keyword evidence="8" id="KW-1185">Reference proteome</keyword>
<dbReference type="Proteomes" id="UP000199159">
    <property type="component" value="Unassembled WGS sequence"/>
</dbReference>
<dbReference type="RefSeq" id="WP_090854380.1">
    <property type="nucleotide sequence ID" value="NZ_FNJU01000005.1"/>
</dbReference>
<evidence type="ECO:0000313" key="7">
    <source>
        <dbReference type="EMBL" id="SDP69038.1"/>
    </source>
</evidence>
<feature type="transmembrane region" description="Helical" evidence="6">
    <location>
        <begin position="396"/>
        <end position="415"/>
    </location>
</feature>
<dbReference type="InterPro" id="IPR002528">
    <property type="entry name" value="MATE_fam"/>
</dbReference>
<dbReference type="STRING" id="930152.SAMN05216565_105131"/>
<dbReference type="GO" id="GO:0005886">
    <property type="term" value="C:plasma membrane"/>
    <property type="evidence" value="ECO:0007669"/>
    <property type="project" value="TreeGrafter"/>
</dbReference>
<evidence type="ECO:0000256" key="4">
    <source>
        <dbReference type="ARBA" id="ARBA00022989"/>
    </source>
</evidence>
<dbReference type="PANTHER" id="PTHR42893:SF46">
    <property type="entry name" value="PROTEIN DETOXIFICATION 44, CHLOROPLASTIC"/>
    <property type="match status" value="1"/>
</dbReference>
<dbReference type="EMBL" id="FNJU01000005">
    <property type="protein sequence ID" value="SDP69038.1"/>
    <property type="molecule type" value="Genomic_DNA"/>
</dbReference>
<dbReference type="OrthoDB" id="9776324at2"/>
<dbReference type="GO" id="GO:0042910">
    <property type="term" value="F:xenobiotic transmembrane transporter activity"/>
    <property type="evidence" value="ECO:0007669"/>
    <property type="project" value="InterPro"/>
</dbReference>
<feature type="transmembrane region" description="Helical" evidence="6">
    <location>
        <begin position="176"/>
        <end position="195"/>
    </location>
</feature>
<name>A0A1H0UT15_9BACI</name>
<evidence type="ECO:0000313" key="8">
    <source>
        <dbReference type="Proteomes" id="UP000199159"/>
    </source>
</evidence>
<dbReference type="GO" id="GO:0015297">
    <property type="term" value="F:antiporter activity"/>
    <property type="evidence" value="ECO:0007669"/>
    <property type="project" value="InterPro"/>
</dbReference>
<accession>A0A1H0UT15</accession>
<organism evidence="7 8">
    <name type="scientific">Litchfieldia salsa</name>
    <dbReference type="NCBI Taxonomy" id="930152"/>
    <lineage>
        <taxon>Bacteria</taxon>
        <taxon>Bacillati</taxon>
        <taxon>Bacillota</taxon>
        <taxon>Bacilli</taxon>
        <taxon>Bacillales</taxon>
        <taxon>Bacillaceae</taxon>
        <taxon>Litchfieldia</taxon>
    </lineage>
</organism>
<reference evidence="8" key="1">
    <citation type="submission" date="2016-10" db="EMBL/GenBank/DDBJ databases">
        <authorList>
            <person name="Varghese N."/>
            <person name="Submissions S."/>
        </authorList>
    </citation>
    <scope>NUCLEOTIDE SEQUENCE [LARGE SCALE GENOMIC DNA]</scope>
    <source>
        <strain evidence="8">IBRC-M10078</strain>
    </source>
</reference>
<feature type="transmembrane region" description="Helical" evidence="6">
    <location>
        <begin position="421"/>
        <end position="439"/>
    </location>
</feature>
<feature type="transmembrane region" description="Helical" evidence="6">
    <location>
        <begin position="141"/>
        <end position="164"/>
    </location>
</feature>
<keyword evidence="5 6" id="KW-0472">Membrane</keyword>
<evidence type="ECO:0000256" key="3">
    <source>
        <dbReference type="ARBA" id="ARBA00022692"/>
    </source>
</evidence>
<proteinExistence type="inferred from homology"/>
<feature type="transmembrane region" description="Helical" evidence="6">
    <location>
        <begin position="321"/>
        <end position="343"/>
    </location>
</feature>
<feature type="transmembrane region" description="Helical" evidence="6">
    <location>
        <begin position="251"/>
        <end position="266"/>
    </location>
</feature>
<dbReference type="NCBIfam" id="TIGR00797">
    <property type="entry name" value="matE"/>
    <property type="match status" value="1"/>
</dbReference>
<evidence type="ECO:0000256" key="5">
    <source>
        <dbReference type="ARBA" id="ARBA00023136"/>
    </source>
</evidence>
<dbReference type="AlphaFoldDB" id="A0A1H0UT15"/>
<keyword evidence="4 6" id="KW-1133">Transmembrane helix</keyword>
<comment type="similarity">
    <text evidence="2">Belongs to the multi antimicrobial extrusion (MATE) (TC 2.A.66.1) family.</text>
</comment>
<feature type="transmembrane region" description="Helical" evidence="6">
    <location>
        <begin position="53"/>
        <end position="72"/>
    </location>
</feature>
<protein>
    <submittedName>
        <fullName evidence="7">Multidrug resistance protein, MATE family</fullName>
    </submittedName>
</protein>
<feature type="transmembrane region" description="Helical" evidence="6">
    <location>
        <begin position="363"/>
        <end position="384"/>
    </location>
</feature>
<evidence type="ECO:0000256" key="6">
    <source>
        <dbReference type="SAM" id="Phobius"/>
    </source>
</evidence>
<gene>
    <name evidence="7" type="ORF">SAMN05216565_105131</name>
</gene>
<dbReference type="PANTHER" id="PTHR42893">
    <property type="entry name" value="PROTEIN DETOXIFICATION 44, CHLOROPLASTIC-RELATED"/>
    <property type="match status" value="1"/>
</dbReference>
<keyword evidence="3 6" id="KW-0812">Transmembrane</keyword>
<dbReference type="Pfam" id="PF01554">
    <property type="entry name" value="MatE"/>
    <property type="match status" value="2"/>
</dbReference>